<reference evidence="1 2" key="1">
    <citation type="submission" date="2020-07" db="EMBL/GenBank/DDBJ databases">
        <authorList>
            <person name="Feng X."/>
        </authorList>
    </citation>
    <scope>NUCLEOTIDE SEQUENCE [LARGE SCALE GENOMIC DNA]</scope>
    <source>
        <strain evidence="1 2">JCM23202</strain>
    </source>
</reference>
<dbReference type="AlphaFoldDB" id="A0A7X1E8A5"/>
<dbReference type="RefSeq" id="WP_185660474.1">
    <property type="nucleotide sequence ID" value="NZ_CAWPOO010000012.1"/>
</dbReference>
<dbReference type="InterPro" id="IPR011990">
    <property type="entry name" value="TPR-like_helical_dom_sf"/>
</dbReference>
<dbReference type="SUPFAM" id="SSF48452">
    <property type="entry name" value="TPR-like"/>
    <property type="match status" value="1"/>
</dbReference>
<accession>A0A7X1E8A5</accession>
<dbReference type="NCBIfam" id="NF047558">
    <property type="entry name" value="TPR_END_plus"/>
    <property type="match status" value="1"/>
</dbReference>
<gene>
    <name evidence="1" type="ORF">H5P27_11185</name>
</gene>
<dbReference type="Gene3D" id="1.25.40.10">
    <property type="entry name" value="Tetratricopeptide repeat domain"/>
    <property type="match status" value="1"/>
</dbReference>
<sequence length="160" mass="18117">MIPTSTRLSYANGYIELGMLKEANEELAAIVGSDRLLDDVLSLRTKLYLEMENWELLAATAKQLAQQAPQLVHAWIHWAYALREMNLNAQAKSIALDGLKQHPRNAILWFNLACYCSLLGELQDSSDHLDTAIKLDKTFEKEAVDDPDLTALWDWLKSDT</sequence>
<proteinExistence type="predicted"/>
<dbReference type="Proteomes" id="UP000526501">
    <property type="component" value="Unassembled WGS sequence"/>
</dbReference>
<protein>
    <recommendedName>
        <fullName evidence="3">Tetratricopeptide repeat-containing protein</fullName>
    </recommendedName>
</protein>
<name>A0A7X1E8A5_9BACT</name>
<organism evidence="1 2">
    <name type="scientific">Pelagicoccus albus</name>
    <dbReference type="NCBI Taxonomy" id="415222"/>
    <lineage>
        <taxon>Bacteria</taxon>
        <taxon>Pseudomonadati</taxon>
        <taxon>Verrucomicrobiota</taxon>
        <taxon>Opitutia</taxon>
        <taxon>Puniceicoccales</taxon>
        <taxon>Pelagicoccaceae</taxon>
        <taxon>Pelagicoccus</taxon>
    </lineage>
</organism>
<keyword evidence="2" id="KW-1185">Reference proteome</keyword>
<dbReference type="InterPro" id="IPR019734">
    <property type="entry name" value="TPR_rpt"/>
</dbReference>
<evidence type="ECO:0000313" key="2">
    <source>
        <dbReference type="Proteomes" id="UP000526501"/>
    </source>
</evidence>
<evidence type="ECO:0000313" key="1">
    <source>
        <dbReference type="EMBL" id="MBC2606605.1"/>
    </source>
</evidence>
<dbReference type="EMBL" id="JACHVC010000012">
    <property type="protein sequence ID" value="MBC2606605.1"/>
    <property type="molecule type" value="Genomic_DNA"/>
</dbReference>
<evidence type="ECO:0008006" key="3">
    <source>
        <dbReference type="Google" id="ProtNLM"/>
    </source>
</evidence>
<dbReference type="SMART" id="SM00028">
    <property type="entry name" value="TPR"/>
    <property type="match status" value="2"/>
</dbReference>
<comment type="caution">
    <text evidence="1">The sequence shown here is derived from an EMBL/GenBank/DDBJ whole genome shotgun (WGS) entry which is preliminary data.</text>
</comment>